<dbReference type="InterPro" id="IPR050327">
    <property type="entry name" value="Proton-linked_MCT"/>
</dbReference>
<evidence type="ECO:0000313" key="4">
    <source>
        <dbReference type="EMBL" id="TRY92215.1"/>
    </source>
</evidence>
<dbReference type="AlphaFoldDB" id="A0A553QQI1"/>
<feature type="transmembrane region" description="Helical" evidence="3">
    <location>
        <begin position="64"/>
        <end position="90"/>
    </location>
</feature>
<evidence type="ECO:0000256" key="1">
    <source>
        <dbReference type="ARBA" id="ARBA00004141"/>
    </source>
</evidence>
<name>A0A553QQI1_9TELE</name>
<feature type="region of interest" description="Disordered" evidence="2">
    <location>
        <begin position="1"/>
        <end position="61"/>
    </location>
</feature>
<dbReference type="PANTHER" id="PTHR11360:SF21">
    <property type="entry name" value="MONOCARBOXYLATE TRANSPORTER 6"/>
    <property type="match status" value="1"/>
</dbReference>
<dbReference type="GO" id="GO:0016323">
    <property type="term" value="C:basolateral plasma membrane"/>
    <property type="evidence" value="ECO:0007669"/>
    <property type="project" value="TreeGrafter"/>
</dbReference>
<dbReference type="SUPFAM" id="SSF103473">
    <property type="entry name" value="MFS general substrate transporter"/>
    <property type="match status" value="1"/>
</dbReference>
<feature type="compositionally biased region" description="Low complexity" evidence="2">
    <location>
        <begin position="10"/>
        <end position="23"/>
    </location>
</feature>
<evidence type="ECO:0000256" key="3">
    <source>
        <dbReference type="SAM" id="Phobius"/>
    </source>
</evidence>
<protein>
    <submittedName>
        <fullName evidence="4">Uncharacterized protein</fullName>
    </submittedName>
</protein>
<reference evidence="4 5" key="1">
    <citation type="journal article" date="2019" name="Sci. Data">
        <title>Hybrid genome assembly and annotation of Danionella translucida.</title>
        <authorList>
            <person name="Kadobianskyi M."/>
            <person name="Schulze L."/>
            <person name="Schuelke M."/>
            <person name="Judkewitz B."/>
        </authorList>
    </citation>
    <scope>NUCLEOTIDE SEQUENCE [LARGE SCALE GENOMIC DNA]</scope>
    <source>
        <strain evidence="4 5">Bolton</strain>
    </source>
</reference>
<comment type="caution">
    <text evidence="4">The sequence shown here is derived from an EMBL/GenBank/DDBJ whole genome shotgun (WGS) entry which is preliminary data.</text>
</comment>
<dbReference type="Proteomes" id="UP000316079">
    <property type="component" value="Unassembled WGS sequence"/>
</dbReference>
<proteinExistence type="predicted"/>
<gene>
    <name evidence="4" type="ORF">DNTS_025741</name>
</gene>
<keyword evidence="5" id="KW-1185">Reference proteome</keyword>
<dbReference type="PANTHER" id="PTHR11360">
    <property type="entry name" value="MONOCARBOXYLATE TRANSPORTER"/>
    <property type="match status" value="1"/>
</dbReference>
<comment type="subcellular location">
    <subcellularLocation>
        <location evidence="1">Membrane</location>
        <topology evidence="1">Multi-pass membrane protein</topology>
    </subcellularLocation>
</comment>
<feature type="compositionally biased region" description="Basic and acidic residues" evidence="2">
    <location>
        <begin position="25"/>
        <end position="37"/>
    </location>
</feature>
<dbReference type="OrthoDB" id="5667at2759"/>
<dbReference type="GO" id="GO:0008028">
    <property type="term" value="F:monocarboxylic acid transmembrane transporter activity"/>
    <property type="evidence" value="ECO:0007669"/>
    <property type="project" value="TreeGrafter"/>
</dbReference>
<sequence>MRTKMAHGLQVDQTQLDTTATQDRSSLEAHNLEEHESSTPSEPKPDSSVPPDGSRSPVAPDGGWGWVVVAATILVLAMTLAFPSCIGIFYNDLQKDFQASNTETSWVPAIMMGVLHAC</sequence>
<keyword evidence="3" id="KW-0472">Membrane</keyword>
<keyword evidence="3" id="KW-0812">Transmembrane</keyword>
<keyword evidence="3" id="KW-1133">Transmembrane helix</keyword>
<dbReference type="STRING" id="623744.A0A553QQI1"/>
<dbReference type="EMBL" id="SRMA01025648">
    <property type="protein sequence ID" value="TRY92215.1"/>
    <property type="molecule type" value="Genomic_DNA"/>
</dbReference>
<dbReference type="InterPro" id="IPR036259">
    <property type="entry name" value="MFS_trans_sf"/>
</dbReference>
<feature type="non-terminal residue" evidence="4">
    <location>
        <position position="118"/>
    </location>
</feature>
<evidence type="ECO:0000256" key="2">
    <source>
        <dbReference type="SAM" id="MobiDB-lite"/>
    </source>
</evidence>
<organism evidence="4 5">
    <name type="scientific">Danionella cerebrum</name>
    <dbReference type="NCBI Taxonomy" id="2873325"/>
    <lineage>
        <taxon>Eukaryota</taxon>
        <taxon>Metazoa</taxon>
        <taxon>Chordata</taxon>
        <taxon>Craniata</taxon>
        <taxon>Vertebrata</taxon>
        <taxon>Euteleostomi</taxon>
        <taxon>Actinopterygii</taxon>
        <taxon>Neopterygii</taxon>
        <taxon>Teleostei</taxon>
        <taxon>Ostariophysi</taxon>
        <taxon>Cypriniformes</taxon>
        <taxon>Danionidae</taxon>
        <taxon>Danioninae</taxon>
        <taxon>Danionella</taxon>
    </lineage>
</organism>
<accession>A0A553QQI1</accession>
<evidence type="ECO:0000313" key="5">
    <source>
        <dbReference type="Proteomes" id="UP000316079"/>
    </source>
</evidence>